<dbReference type="EMBL" id="LHPG02000002">
    <property type="protein sequence ID" value="PRW60484.1"/>
    <property type="molecule type" value="Genomic_DNA"/>
</dbReference>
<name>A0A2P6U2E9_CHLSO</name>
<dbReference type="AlphaFoldDB" id="A0A2P6U2E9"/>
<dbReference type="Proteomes" id="UP000239899">
    <property type="component" value="Unassembled WGS sequence"/>
</dbReference>
<keyword evidence="3" id="KW-1185">Reference proteome</keyword>
<reference evidence="2 3" key="1">
    <citation type="journal article" date="2018" name="Plant J.">
        <title>Genome sequences of Chlorella sorokiniana UTEX 1602 and Micractinium conductrix SAG 241.80: implications to maltose excretion by a green alga.</title>
        <authorList>
            <person name="Arriola M.B."/>
            <person name="Velmurugan N."/>
            <person name="Zhang Y."/>
            <person name="Plunkett M.H."/>
            <person name="Hondzo H."/>
            <person name="Barney B.M."/>
        </authorList>
    </citation>
    <scope>NUCLEOTIDE SEQUENCE [LARGE SCALE GENOMIC DNA]</scope>
    <source>
        <strain evidence="3">UTEX 1602</strain>
    </source>
</reference>
<feature type="compositionally biased region" description="Gly residues" evidence="1">
    <location>
        <begin position="64"/>
        <end position="75"/>
    </location>
</feature>
<feature type="compositionally biased region" description="Low complexity" evidence="1">
    <location>
        <begin position="42"/>
        <end position="63"/>
    </location>
</feature>
<organism evidence="2 3">
    <name type="scientific">Chlorella sorokiniana</name>
    <name type="common">Freshwater green alga</name>
    <dbReference type="NCBI Taxonomy" id="3076"/>
    <lineage>
        <taxon>Eukaryota</taxon>
        <taxon>Viridiplantae</taxon>
        <taxon>Chlorophyta</taxon>
        <taxon>core chlorophytes</taxon>
        <taxon>Trebouxiophyceae</taxon>
        <taxon>Chlorellales</taxon>
        <taxon>Chlorellaceae</taxon>
        <taxon>Chlorella clade</taxon>
        <taxon>Chlorella</taxon>
    </lineage>
</organism>
<feature type="compositionally biased region" description="Basic and acidic residues" evidence="1">
    <location>
        <begin position="130"/>
        <end position="151"/>
    </location>
</feature>
<evidence type="ECO:0000256" key="1">
    <source>
        <dbReference type="SAM" id="MobiDB-lite"/>
    </source>
</evidence>
<comment type="caution">
    <text evidence="2">The sequence shown here is derived from an EMBL/GenBank/DDBJ whole genome shotgun (WGS) entry which is preliminary data.</text>
</comment>
<dbReference type="OrthoDB" id="10663485at2759"/>
<protein>
    <submittedName>
        <fullName evidence="2">Uncharacterized protein</fullName>
    </submittedName>
</protein>
<accession>A0A2P6U2E9</accession>
<feature type="region of interest" description="Disordered" evidence="1">
    <location>
        <begin position="1"/>
        <end position="178"/>
    </location>
</feature>
<evidence type="ECO:0000313" key="2">
    <source>
        <dbReference type="EMBL" id="PRW60484.1"/>
    </source>
</evidence>
<proteinExistence type="predicted"/>
<evidence type="ECO:0000313" key="3">
    <source>
        <dbReference type="Proteomes" id="UP000239899"/>
    </source>
</evidence>
<sequence length="178" mass="18282">MGPAAADLDPLEGHCEPPPADGEGPEWNMGDFTHHDELSRQGKASPSSSQSGGSSSSTSPAPSGGSGAPDMGAGGQAKSVGAVVGEGGAKQDGHYHYTAPGDYGSVDQQKMNESWMCEEEPEALGRSSTAKHEPAHYEMYRGEADDSEGFKEPGQSIASALPGRRGDTGAYSLEGENV</sequence>
<gene>
    <name evidence="2" type="ORF">C2E21_1251</name>
</gene>